<dbReference type="InterPro" id="IPR002509">
    <property type="entry name" value="NODB_dom"/>
</dbReference>
<dbReference type="InterPro" id="IPR011330">
    <property type="entry name" value="Glyco_hydro/deAcase_b/a-brl"/>
</dbReference>
<dbReference type="Pfam" id="PF01522">
    <property type="entry name" value="Polysacc_deac_1"/>
    <property type="match status" value="1"/>
</dbReference>
<organism evidence="2 4">
    <name type="scientific">Maribacter confluentis</name>
    <dbReference type="NCBI Taxonomy" id="1656093"/>
    <lineage>
        <taxon>Bacteria</taxon>
        <taxon>Pseudomonadati</taxon>
        <taxon>Bacteroidota</taxon>
        <taxon>Flavobacteriia</taxon>
        <taxon>Flavobacteriales</taxon>
        <taxon>Flavobacteriaceae</taxon>
        <taxon>Maribacter</taxon>
    </lineage>
</organism>
<dbReference type="CDD" id="cd10941">
    <property type="entry name" value="CE4_PuuE_HpPgdA_like_2"/>
    <property type="match status" value="1"/>
</dbReference>
<name>A0ABT8RST9_9FLAO</name>
<dbReference type="Proteomes" id="UP001168579">
    <property type="component" value="Unassembled WGS sequence"/>
</dbReference>
<dbReference type="PANTHER" id="PTHR47561:SF1">
    <property type="entry name" value="POLYSACCHARIDE DEACETYLASE FAMILY PROTEIN (AFU_ORTHOLOGUE AFUA_6G05030)"/>
    <property type="match status" value="1"/>
</dbReference>
<protein>
    <submittedName>
        <fullName evidence="2">Polysaccharide deacetylase family protein</fullName>
    </submittedName>
</protein>
<evidence type="ECO:0000259" key="1">
    <source>
        <dbReference type="PROSITE" id="PS51677"/>
    </source>
</evidence>
<reference evidence="2" key="1">
    <citation type="journal article" date="2014" name="Int. J. Syst. Evol. Microbiol.">
        <title>Complete genome of a new Firmicutes species belonging to the dominant human colonic microbiota ('Ruminococcus bicirculans') reveals two chromosomes and a selective capacity to utilize plant glucans.</title>
        <authorList>
            <consortium name="NISC Comparative Sequencing Program"/>
            <person name="Wegmann U."/>
            <person name="Louis P."/>
            <person name="Goesmann A."/>
            <person name="Henrissat B."/>
            <person name="Duncan S.H."/>
            <person name="Flint H.J."/>
        </authorList>
    </citation>
    <scope>NUCLEOTIDE SEQUENCE</scope>
    <source>
        <strain evidence="2">CECT 8869</strain>
    </source>
</reference>
<reference evidence="2" key="2">
    <citation type="submission" date="2023-06" db="EMBL/GenBank/DDBJ databases">
        <authorList>
            <person name="Lucena T."/>
            <person name="Sun Q."/>
        </authorList>
    </citation>
    <scope>NUCLEOTIDE SEQUENCE</scope>
    <source>
        <strain evidence="2">CECT 8869</strain>
    </source>
</reference>
<comment type="caution">
    <text evidence="2">The sequence shown here is derived from an EMBL/GenBank/DDBJ whole genome shotgun (WGS) entry which is preliminary data.</text>
</comment>
<sequence length="283" mass="32891">MKILTFDIEEWFHILNNPSTKSEKEWVNYESRIHKNMETIFEILDVSKASASFFVVGWIAEKYPEVVRMISDRGYEIGSHTHMHQLVYEQDRPTFYNDVERSIKTIEDCIGKKVELFRAPGFSISHNNKWAFEVLHELGITTDSSVFPIGHAHGGLKCFPSAKPSLIEYNGVTLKEFPINIQSIVGKSMVFSGGGYFRLLPYNFIKKATLKSDYIMSYFHPRDFDYKQPLIQDLSSIRRFKSYVGLKSCKPKLEKWLNDFQFMDISTANDKIDWNQKKVAVLD</sequence>
<keyword evidence="4" id="KW-1185">Reference proteome</keyword>
<dbReference type="SUPFAM" id="SSF88713">
    <property type="entry name" value="Glycoside hydrolase/deacetylase"/>
    <property type="match status" value="1"/>
</dbReference>
<feature type="domain" description="NodB homology" evidence="1">
    <location>
        <begin position="23"/>
        <end position="283"/>
    </location>
</feature>
<evidence type="ECO:0000313" key="4">
    <source>
        <dbReference type="Proteomes" id="UP001168579"/>
    </source>
</evidence>
<accession>A0ABT8RST9</accession>
<dbReference type="InterPro" id="IPR022560">
    <property type="entry name" value="DUF3473"/>
</dbReference>
<evidence type="ECO:0000313" key="2">
    <source>
        <dbReference type="EMBL" id="MDO1513673.1"/>
    </source>
</evidence>
<dbReference type="EMBL" id="JAUKUC010000001">
    <property type="protein sequence ID" value="MDO1513673.1"/>
    <property type="molecule type" value="Genomic_DNA"/>
</dbReference>
<dbReference type="EMBL" id="JAUKUC010000002">
    <property type="protein sequence ID" value="MDO1514800.1"/>
    <property type="molecule type" value="Genomic_DNA"/>
</dbReference>
<dbReference type="PANTHER" id="PTHR47561">
    <property type="entry name" value="POLYSACCHARIDE DEACETYLASE FAMILY PROTEIN (AFU_ORTHOLOGUE AFUA_6G05030)"/>
    <property type="match status" value="1"/>
</dbReference>
<dbReference type="RefSeq" id="WP_304436490.1">
    <property type="nucleotide sequence ID" value="NZ_JAUKUC010000001.1"/>
</dbReference>
<gene>
    <name evidence="2" type="ORF">Q2T41_13500</name>
    <name evidence="3" type="ORF">Q2T41_19305</name>
</gene>
<dbReference type="Gene3D" id="3.20.20.370">
    <property type="entry name" value="Glycoside hydrolase/deacetylase"/>
    <property type="match status" value="1"/>
</dbReference>
<dbReference type="Pfam" id="PF11959">
    <property type="entry name" value="DUF3473"/>
    <property type="match status" value="1"/>
</dbReference>
<evidence type="ECO:0000313" key="3">
    <source>
        <dbReference type="EMBL" id="MDO1514800.1"/>
    </source>
</evidence>
<proteinExistence type="predicted"/>
<dbReference type="InterPro" id="IPR045235">
    <property type="entry name" value="PuuE_HpPgdA-like"/>
</dbReference>
<dbReference type="PROSITE" id="PS51677">
    <property type="entry name" value="NODB"/>
    <property type="match status" value="1"/>
</dbReference>